<feature type="chain" id="PRO_5044873616" evidence="1">
    <location>
        <begin position="19"/>
        <end position="330"/>
    </location>
</feature>
<comment type="caution">
    <text evidence="2">The sequence shown here is derived from an EMBL/GenBank/DDBJ whole genome shotgun (WGS) entry which is preliminary data.</text>
</comment>
<dbReference type="AlphaFoldDB" id="A0ABD3MQU1"/>
<sequence length="330" mass="36946">MKIILLSTAALAATSCYAFAPSHLSHHQPKATRSLALNSAISAVPSKLPNPYQNLPWVTEREEKRKQRRLTLDNAALFRELGLPEDATYEDVEAKTKFLISLTEGLPKNEGIKKRIKIEIARDKIYQIRLNERITGVRQEQEDAARVTKLEEEGTDGLVAMTTDNIDAIIKPKEKMRIPVVSGLVEYFQSIIVPPDEAWRKRQLIIWGASTLLCLIVPTLTEGFARVNWLPAGGMMGYRGMPGMGEDADGFNPYRGKRNKKHQLQAMMIAVFGWVMARSVAETVVSKIPAMAASRSAEWFRFAIVQASLGTLVSYIQTYKEGEDNPELMI</sequence>
<organism evidence="2 3">
    <name type="scientific">Discostella pseudostelligera</name>
    <dbReference type="NCBI Taxonomy" id="259834"/>
    <lineage>
        <taxon>Eukaryota</taxon>
        <taxon>Sar</taxon>
        <taxon>Stramenopiles</taxon>
        <taxon>Ochrophyta</taxon>
        <taxon>Bacillariophyta</taxon>
        <taxon>Coscinodiscophyceae</taxon>
        <taxon>Thalassiosirophycidae</taxon>
        <taxon>Stephanodiscales</taxon>
        <taxon>Stephanodiscaceae</taxon>
        <taxon>Discostella</taxon>
    </lineage>
</organism>
<dbReference type="PROSITE" id="PS51257">
    <property type="entry name" value="PROKAR_LIPOPROTEIN"/>
    <property type="match status" value="1"/>
</dbReference>
<keyword evidence="1" id="KW-0732">Signal</keyword>
<dbReference type="Proteomes" id="UP001530293">
    <property type="component" value="Unassembled WGS sequence"/>
</dbReference>
<reference evidence="2 3" key="1">
    <citation type="submission" date="2024-10" db="EMBL/GenBank/DDBJ databases">
        <title>Updated reference genomes for cyclostephanoid diatoms.</title>
        <authorList>
            <person name="Roberts W.R."/>
            <person name="Alverson A.J."/>
        </authorList>
    </citation>
    <scope>NUCLEOTIDE SEQUENCE [LARGE SCALE GENOMIC DNA]</scope>
    <source>
        <strain evidence="2 3">AJA232-27</strain>
    </source>
</reference>
<feature type="signal peptide" evidence="1">
    <location>
        <begin position="1"/>
        <end position="18"/>
    </location>
</feature>
<gene>
    <name evidence="2" type="ORF">ACHAWU_002747</name>
</gene>
<evidence type="ECO:0000313" key="2">
    <source>
        <dbReference type="EMBL" id="KAL3766032.1"/>
    </source>
</evidence>
<protein>
    <submittedName>
        <fullName evidence="2">Uncharacterized protein</fullName>
    </submittedName>
</protein>
<evidence type="ECO:0000313" key="3">
    <source>
        <dbReference type="Proteomes" id="UP001530293"/>
    </source>
</evidence>
<keyword evidence="3" id="KW-1185">Reference proteome</keyword>
<proteinExistence type="predicted"/>
<name>A0ABD3MQU1_9STRA</name>
<evidence type="ECO:0000256" key="1">
    <source>
        <dbReference type="SAM" id="SignalP"/>
    </source>
</evidence>
<accession>A0ABD3MQU1</accession>
<dbReference type="EMBL" id="JALLBG020000089">
    <property type="protein sequence ID" value="KAL3766032.1"/>
    <property type="molecule type" value="Genomic_DNA"/>
</dbReference>